<sequence length="192" mass="21719">MDGTCDYDWCGMRLPMANMARHMLGTHHNYFCHREKKYVLVQYENGKAVHLCTNNCRVILGMWKTEPGALARQARTRHYELEKHGNHDNWELDKQPVAPAGVRAVQHAVPPPPVGRSSWSCASQCPASSRRPRSWSCHSMCPPAAPGSWSCSSQCPGSSRYAAPRPGQHTFREGNEWRFRKLQLCVGGTYRP</sequence>
<keyword evidence="2" id="KW-1185">Reference proteome</keyword>
<protein>
    <submittedName>
        <fullName evidence="1">Uncharacterized protein</fullName>
    </submittedName>
</protein>
<reference evidence="1 2" key="1">
    <citation type="submission" date="2019-09" db="EMBL/GenBank/DDBJ databases">
        <title>Draft genome of the ectomycorrhizal ascomycete Sphaerosporella brunnea.</title>
        <authorList>
            <consortium name="DOE Joint Genome Institute"/>
            <person name="Benucci G.M."/>
            <person name="Marozzi G."/>
            <person name="Antonielli L."/>
            <person name="Sanchez S."/>
            <person name="Marco P."/>
            <person name="Wang X."/>
            <person name="Falini L.B."/>
            <person name="Barry K."/>
            <person name="Haridas S."/>
            <person name="Lipzen A."/>
            <person name="Labutti K."/>
            <person name="Grigoriev I.V."/>
            <person name="Murat C."/>
            <person name="Martin F."/>
            <person name="Albertini E."/>
            <person name="Donnini D."/>
            <person name="Bonito G."/>
        </authorList>
    </citation>
    <scope>NUCLEOTIDE SEQUENCE [LARGE SCALE GENOMIC DNA]</scope>
    <source>
        <strain evidence="1 2">Sb_GMNB300</strain>
    </source>
</reference>
<dbReference type="InParanoid" id="A0A5J5F6G0"/>
<evidence type="ECO:0000313" key="2">
    <source>
        <dbReference type="Proteomes" id="UP000326924"/>
    </source>
</evidence>
<dbReference type="EMBL" id="VXIS01000027">
    <property type="protein sequence ID" value="KAA8912164.1"/>
    <property type="molecule type" value="Genomic_DNA"/>
</dbReference>
<gene>
    <name evidence="1" type="ORF">FN846DRAFT_887369</name>
</gene>
<organism evidence="1 2">
    <name type="scientific">Sphaerosporella brunnea</name>
    <dbReference type="NCBI Taxonomy" id="1250544"/>
    <lineage>
        <taxon>Eukaryota</taxon>
        <taxon>Fungi</taxon>
        <taxon>Dikarya</taxon>
        <taxon>Ascomycota</taxon>
        <taxon>Pezizomycotina</taxon>
        <taxon>Pezizomycetes</taxon>
        <taxon>Pezizales</taxon>
        <taxon>Pyronemataceae</taxon>
        <taxon>Sphaerosporella</taxon>
    </lineage>
</organism>
<evidence type="ECO:0000313" key="1">
    <source>
        <dbReference type="EMBL" id="KAA8912164.1"/>
    </source>
</evidence>
<dbReference type="AlphaFoldDB" id="A0A5J5F6G0"/>
<comment type="caution">
    <text evidence="1">The sequence shown here is derived from an EMBL/GenBank/DDBJ whole genome shotgun (WGS) entry which is preliminary data.</text>
</comment>
<dbReference type="Proteomes" id="UP000326924">
    <property type="component" value="Unassembled WGS sequence"/>
</dbReference>
<name>A0A5J5F6G0_9PEZI</name>
<proteinExistence type="predicted"/>
<accession>A0A5J5F6G0</accession>